<dbReference type="Gene3D" id="3.30.720.50">
    <property type="match status" value="1"/>
</dbReference>
<evidence type="ECO:0000259" key="7">
    <source>
        <dbReference type="PROSITE" id="PS51059"/>
    </source>
</evidence>
<keyword evidence="4" id="KW-0328">Glycosyltransferase</keyword>
<evidence type="ECO:0000313" key="8">
    <source>
        <dbReference type="EMBL" id="CAE8632517.1"/>
    </source>
</evidence>
<dbReference type="SUPFAM" id="SSF56399">
    <property type="entry name" value="ADP-ribosylation"/>
    <property type="match status" value="1"/>
</dbReference>
<dbReference type="Pfam" id="PF00644">
    <property type="entry name" value="PARP"/>
    <property type="match status" value="1"/>
</dbReference>
<dbReference type="Proteomes" id="UP000654075">
    <property type="component" value="Unassembled WGS sequence"/>
</dbReference>
<keyword evidence="4" id="KW-0808">Transferase</keyword>
<comment type="subcellular location">
    <subcellularLocation>
        <location evidence="1">Nucleus</location>
    </subcellularLocation>
</comment>
<evidence type="ECO:0000256" key="1">
    <source>
        <dbReference type="ARBA" id="ARBA00004123"/>
    </source>
</evidence>
<dbReference type="InterPro" id="IPR051712">
    <property type="entry name" value="ARTD-AVP"/>
</dbReference>
<keyword evidence="2" id="KW-0539">Nucleus</keyword>
<evidence type="ECO:0000256" key="4">
    <source>
        <dbReference type="RuleBase" id="RU362114"/>
    </source>
</evidence>
<dbReference type="EC" id="2.4.2.-" evidence="4"/>
<evidence type="ECO:0000256" key="3">
    <source>
        <dbReference type="ARBA" id="ARBA00024347"/>
    </source>
</evidence>
<dbReference type="OrthoDB" id="409834at2759"/>
<dbReference type="GO" id="GO:0003950">
    <property type="term" value="F:NAD+ poly-ADP-ribosyltransferase activity"/>
    <property type="evidence" value="ECO:0007669"/>
    <property type="project" value="UniProtKB-UniRule"/>
</dbReference>
<dbReference type="InterPro" id="IPR004170">
    <property type="entry name" value="WWE_dom"/>
</dbReference>
<evidence type="ECO:0000259" key="6">
    <source>
        <dbReference type="PROSITE" id="PS50918"/>
    </source>
</evidence>
<dbReference type="PANTHER" id="PTHR45740">
    <property type="entry name" value="POLY [ADP-RIBOSE] POLYMERASE"/>
    <property type="match status" value="1"/>
</dbReference>
<feature type="domain" description="PARP catalytic" evidence="7">
    <location>
        <begin position="593"/>
        <end position="837"/>
    </location>
</feature>
<proteinExistence type="inferred from homology"/>
<feature type="region of interest" description="Disordered" evidence="5">
    <location>
        <begin position="1"/>
        <end position="67"/>
    </location>
</feature>
<sequence>MGCSSSSAPEAEPSAVPRPRRPSDGSDAPALERGPSGISHATRGTKLSTTSQASAMSQEQSQTAHERLRRLQELDDQTKVPFILVELRGHAGHDSFVEISGKDEYGVYESLHSWLQLEWRCQKLAAGDLSDDTPLPFCDAFYSWPYFQASSDEGLSNMGLATMRLVDFMCNQLSWTLGVVNGGNVGSNGEIREQQVIFKAPHPMNLVSPHVMVELRSTGFVEICGTDDGAVSTLRDYFVAKFGGEVESGHEAFCDCCLRCASDVFKERGVSGENNVGHLTTQVCDAVVAMLPGWSLVTMNGGNYGADGSHREQQLVFRWDNHPLREAPHLLVELREAGYIEICGQDVGGFHGNFAHWLKREWDCKKPMMIPGREPFCDLKLSWSPKDMMCASADLTAFFHRHGWQMQVCSQGTVHAKGKPDVREQQILFRPGSSAAGVVEPHVFLELYTGEGSEELYAKPGTTQVLGNQRIRLREVGDCGAVLGELEKFFQEYLGGELDGQDDHGITSFNVDVFLSRGLTDNNLGCWTMRVCDFMVDRLGWSFVVCNVCNLGPGGRIREQQLVFRHDGERRDIPLVRPTNEALDPAAFSGVPLPSYWCDEEVKALKKQRAMMICEQDEVQSIQEMFDATFQRILTRDRVYEYQASTSEEMPYRLEVVHAFRSENANLWLNFAQRRSLYEGDTVMRTKTQSAGSLLNSRLDAGEAYLAHGTNPSSAMAILKTGFVLANAGKATGTMFGYGIYLAECVSKSDEYARDDNGGTFPGLMAVLLCRSLVGNPYVVLDPGDAVPAAQAANCDSIIGDREAKVGTYREFVFFDERQVMPEFAVIYRRQYESKRVPKFMRSITLGTTGRNWQVQLEKGWANVPPDVSLDLNRADQEGKTQLERSIGEFVYIFDLKKKTQLNVATGNIRRVRAPMRK</sequence>
<gene>
    <name evidence="8" type="ORF">PGLA1383_LOCUS48462</name>
</gene>
<dbReference type="AlphaFoldDB" id="A0A813H446"/>
<dbReference type="SUPFAM" id="SSF117839">
    <property type="entry name" value="WWE domain"/>
    <property type="match status" value="1"/>
</dbReference>
<dbReference type="Gene3D" id="3.90.228.10">
    <property type="match status" value="1"/>
</dbReference>
<reference evidence="8" key="1">
    <citation type="submission" date="2021-02" db="EMBL/GenBank/DDBJ databases">
        <authorList>
            <person name="Dougan E. K."/>
            <person name="Rhodes N."/>
            <person name="Thang M."/>
            <person name="Chan C."/>
        </authorList>
    </citation>
    <scope>NUCLEOTIDE SEQUENCE</scope>
</reference>
<keyword evidence="9" id="KW-1185">Reference proteome</keyword>
<keyword evidence="4" id="KW-0520">NAD</keyword>
<evidence type="ECO:0000256" key="5">
    <source>
        <dbReference type="SAM" id="MobiDB-lite"/>
    </source>
</evidence>
<dbReference type="Pfam" id="PF02825">
    <property type="entry name" value="WWE"/>
    <property type="match status" value="1"/>
</dbReference>
<feature type="compositionally biased region" description="Low complexity" evidence="5">
    <location>
        <begin position="1"/>
        <end position="17"/>
    </location>
</feature>
<protein>
    <recommendedName>
        <fullName evidence="4">Poly [ADP-ribose] polymerase</fullName>
        <shortName evidence="4">PARP</shortName>
        <ecNumber evidence="4">2.4.2.-</ecNumber>
    </recommendedName>
</protein>
<name>A0A813H446_POLGL</name>
<dbReference type="PANTHER" id="PTHR45740:SF2">
    <property type="entry name" value="POLY [ADP-RIBOSE] POLYMERASE"/>
    <property type="match status" value="1"/>
</dbReference>
<comment type="similarity">
    <text evidence="3">Belongs to the ARTD/PARP family.</text>
</comment>
<comment type="caution">
    <text evidence="8">The sequence shown here is derived from an EMBL/GenBank/DDBJ whole genome shotgun (WGS) entry which is preliminary data.</text>
</comment>
<dbReference type="EMBL" id="CAJNNV010030432">
    <property type="protein sequence ID" value="CAE8632517.1"/>
    <property type="molecule type" value="Genomic_DNA"/>
</dbReference>
<evidence type="ECO:0000313" key="9">
    <source>
        <dbReference type="Proteomes" id="UP000654075"/>
    </source>
</evidence>
<dbReference type="InterPro" id="IPR012317">
    <property type="entry name" value="Poly(ADP-ribose)pol_cat_dom"/>
</dbReference>
<evidence type="ECO:0000256" key="2">
    <source>
        <dbReference type="ARBA" id="ARBA00023242"/>
    </source>
</evidence>
<dbReference type="PROSITE" id="PS50918">
    <property type="entry name" value="WWE"/>
    <property type="match status" value="1"/>
</dbReference>
<dbReference type="InterPro" id="IPR037197">
    <property type="entry name" value="WWE_dom_sf"/>
</dbReference>
<feature type="domain" description="WWE" evidence="6">
    <location>
        <begin position="839"/>
        <end position="914"/>
    </location>
</feature>
<dbReference type="GO" id="GO:1990404">
    <property type="term" value="F:NAD+-protein mono-ADP-ribosyltransferase activity"/>
    <property type="evidence" value="ECO:0007669"/>
    <property type="project" value="TreeGrafter"/>
</dbReference>
<dbReference type="GO" id="GO:0005634">
    <property type="term" value="C:nucleus"/>
    <property type="evidence" value="ECO:0007669"/>
    <property type="project" value="UniProtKB-SubCell"/>
</dbReference>
<feature type="compositionally biased region" description="Low complexity" evidence="5">
    <location>
        <begin position="48"/>
        <end position="63"/>
    </location>
</feature>
<organism evidence="8 9">
    <name type="scientific">Polarella glacialis</name>
    <name type="common">Dinoflagellate</name>
    <dbReference type="NCBI Taxonomy" id="89957"/>
    <lineage>
        <taxon>Eukaryota</taxon>
        <taxon>Sar</taxon>
        <taxon>Alveolata</taxon>
        <taxon>Dinophyceae</taxon>
        <taxon>Suessiales</taxon>
        <taxon>Suessiaceae</taxon>
        <taxon>Polarella</taxon>
    </lineage>
</organism>
<dbReference type="PROSITE" id="PS51059">
    <property type="entry name" value="PARP_CATALYTIC"/>
    <property type="match status" value="1"/>
</dbReference>
<accession>A0A813H446</accession>